<dbReference type="RefSeq" id="WP_344045242.1">
    <property type="nucleotide sequence ID" value="NZ_BAAAPB010000002.1"/>
</dbReference>
<reference evidence="4" key="1">
    <citation type="journal article" date="2019" name="Int. J. Syst. Evol. Microbiol.">
        <title>The Global Catalogue of Microorganisms (GCM) 10K type strain sequencing project: providing services to taxonomists for standard genome sequencing and annotation.</title>
        <authorList>
            <consortium name="The Broad Institute Genomics Platform"/>
            <consortium name="The Broad Institute Genome Sequencing Center for Infectious Disease"/>
            <person name="Wu L."/>
            <person name="Ma J."/>
        </authorList>
    </citation>
    <scope>NUCLEOTIDE SEQUENCE [LARGE SCALE GENOMIC DNA]</scope>
    <source>
        <strain evidence="4">JCM 15309</strain>
    </source>
</reference>
<proteinExistence type="predicted"/>
<dbReference type="Proteomes" id="UP001500571">
    <property type="component" value="Unassembled WGS sequence"/>
</dbReference>
<evidence type="ECO:0000256" key="1">
    <source>
        <dbReference type="SAM" id="SignalP"/>
    </source>
</evidence>
<dbReference type="Gene3D" id="2.60.120.200">
    <property type="match status" value="1"/>
</dbReference>
<dbReference type="CDD" id="cd00413">
    <property type="entry name" value="Glyco_hydrolase_16"/>
    <property type="match status" value="1"/>
</dbReference>
<name>A0ABP5CKA5_9ACTN</name>
<gene>
    <name evidence="3" type="ORF">GCM10009798_25700</name>
</gene>
<sequence length="241" mass="25604">MNLPVKKLLVLAAAALLVASGGLLSPASARTTTLSWQGYQWVPRTAPGNPGAPQQWSAGNVSIDDAGRLHLAVTRDKKGRYTQAELDSARNGWGYGTYRWQVDTDASGFAPEVVLGLFTYGRDAAYGHREIDIEASGWGTTPITWDYTTWADGHDAVARTPAPAGPTTQEIDWAPGRITWTTYDASGSVFASATATGADVPVPLDESIGMNLWVCGCESGWNQTPATEVVISGFDFTPAAP</sequence>
<protein>
    <recommendedName>
        <fullName evidence="2">GH16 domain-containing protein</fullName>
    </recommendedName>
</protein>
<evidence type="ECO:0000259" key="2">
    <source>
        <dbReference type="Pfam" id="PF00722"/>
    </source>
</evidence>
<dbReference type="InterPro" id="IPR013320">
    <property type="entry name" value="ConA-like_dom_sf"/>
</dbReference>
<evidence type="ECO:0000313" key="4">
    <source>
        <dbReference type="Proteomes" id="UP001500571"/>
    </source>
</evidence>
<accession>A0ABP5CKA5</accession>
<feature type="signal peptide" evidence="1">
    <location>
        <begin position="1"/>
        <end position="29"/>
    </location>
</feature>
<organism evidence="3 4">
    <name type="scientific">Nocardioides panacihumi</name>
    <dbReference type="NCBI Taxonomy" id="400774"/>
    <lineage>
        <taxon>Bacteria</taxon>
        <taxon>Bacillati</taxon>
        <taxon>Actinomycetota</taxon>
        <taxon>Actinomycetes</taxon>
        <taxon>Propionibacteriales</taxon>
        <taxon>Nocardioidaceae</taxon>
        <taxon>Nocardioides</taxon>
    </lineage>
</organism>
<keyword evidence="4" id="KW-1185">Reference proteome</keyword>
<feature type="chain" id="PRO_5045478094" description="GH16 domain-containing protein" evidence="1">
    <location>
        <begin position="30"/>
        <end position="241"/>
    </location>
</feature>
<keyword evidence="1" id="KW-0732">Signal</keyword>
<dbReference type="InterPro" id="IPR000757">
    <property type="entry name" value="Beta-glucanase-like"/>
</dbReference>
<dbReference type="SUPFAM" id="SSF49899">
    <property type="entry name" value="Concanavalin A-like lectins/glucanases"/>
    <property type="match status" value="1"/>
</dbReference>
<feature type="domain" description="GH16" evidence="2">
    <location>
        <begin position="55"/>
        <end position="216"/>
    </location>
</feature>
<evidence type="ECO:0000313" key="3">
    <source>
        <dbReference type="EMBL" id="GAA1964379.1"/>
    </source>
</evidence>
<dbReference type="EMBL" id="BAAAPB010000002">
    <property type="protein sequence ID" value="GAA1964379.1"/>
    <property type="molecule type" value="Genomic_DNA"/>
</dbReference>
<comment type="caution">
    <text evidence="3">The sequence shown here is derived from an EMBL/GenBank/DDBJ whole genome shotgun (WGS) entry which is preliminary data.</text>
</comment>
<dbReference type="Pfam" id="PF00722">
    <property type="entry name" value="Glyco_hydro_16"/>
    <property type="match status" value="1"/>
</dbReference>